<accession>A0A1G9RK02</accession>
<dbReference type="OrthoDB" id="2112571at2"/>
<evidence type="ECO:0000313" key="1">
    <source>
        <dbReference type="EMBL" id="SDM23554.1"/>
    </source>
</evidence>
<dbReference type="Proteomes" id="UP000199476">
    <property type="component" value="Unassembled WGS sequence"/>
</dbReference>
<evidence type="ECO:0000313" key="2">
    <source>
        <dbReference type="Proteomes" id="UP000199476"/>
    </source>
</evidence>
<dbReference type="STRING" id="321763.SAMN04488692_12232"/>
<protein>
    <submittedName>
        <fullName evidence="1">Uncharacterized protein</fullName>
    </submittedName>
</protein>
<dbReference type="RefSeq" id="WP_159429905.1">
    <property type="nucleotide sequence ID" value="NZ_FNGO01000022.1"/>
</dbReference>
<dbReference type="AlphaFoldDB" id="A0A1G9RK02"/>
<gene>
    <name evidence="1" type="ORF">SAMN04488692_12232</name>
</gene>
<keyword evidence="2" id="KW-1185">Reference proteome</keyword>
<proteinExistence type="predicted"/>
<dbReference type="EMBL" id="FNGO01000022">
    <property type="protein sequence ID" value="SDM23554.1"/>
    <property type="molecule type" value="Genomic_DNA"/>
</dbReference>
<name>A0A1G9RK02_9FIRM</name>
<organism evidence="1 2">
    <name type="scientific">Halarsenatibacter silvermanii</name>
    <dbReference type="NCBI Taxonomy" id="321763"/>
    <lineage>
        <taxon>Bacteria</taxon>
        <taxon>Bacillati</taxon>
        <taxon>Bacillota</taxon>
        <taxon>Clostridia</taxon>
        <taxon>Halanaerobiales</taxon>
        <taxon>Halarsenatibacteraceae</taxon>
        <taxon>Halarsenatibacter</taxon>
    </lineage>
</organism>
<sequence length="48" mass="5535">MSKMVSFLYKLSRKANDAETLASGDPERMAKRAKNKFVGRKLMKKLMK</sequence>
<reference evidence="1 2" key="1">
    <citation type="submission" date="2016-10" db="EMBL/GenBank/DDBJ databases">
        <authorList>
            <person name="de Groot N.N."/>
        </authorList>
    </citation>
    <scope>NUCLEOTIDE SEQUENCE [LARGE SCALE GENOMIC DNA]</scope>
    <source>
        <strain evidence="1 2">SLAS-1</strain>
    </source>
</reference>